<proteinExistence type="predicted"/>
<feature type="domain" description="Cytochrome c" evidence="8">
    <location>
        <begin position="238"/>
        <end position="414"/>
    </location>
</feature>
<dbReference type="STRING" id="857265.WG78_02030"/>
<keyword evidence="3 7" id="KW-0479">Metal-binding</keyword>
<evidence type="ECO:0000256" key="4">
    <source>
        <dbReference type="ARBA" id="ARBA00022729"/>
    </source>
</evidence>
<keyword evidence="4" id="KW-0732">Signal</keyword>
<evidence type="ECO:0000313" key="10">
    <source>
        <dbReference type="Proteomes" id="UP000037939"/>
    </source>
</evidence>
<dbReference type="InterPro" id="IPR009056">
    <property type="entry name" value="Cyt_c-like_dom"/>
</dbReference>
<gene>
    <name evidence="9" type="primary">mauG_1</name>
    <name evidence="9" type="ORF">WG78_02030</name>
</gene>
<evidence type="ECO:0000256" key="5">
    <source>
        <dbReference type="ARBA" id="ARBA00023002"/>
    </source>
</evidence>
<comment type="subcellular location">
    <subcellularLocation>
        <location evidence="1">Cell envelope</location>
    </subcellularLocation>
</comment>
<name>A0A0N0XLQ4_9NEIS</name>
<sequence length="425" mass="46487">MNLISRRNAWLVLLLAGMAAASILLQARARATNSPAVAAAPAATATPDKAALAALGRQLFFDRGLSASGQQACATCHAAARAYGPPNGLPAQFGGADMTHQGMRAVPSLRYTLNKMQAWHVESPSSMMERAEAQELPPTGGLTWDGRFDALHEQATFPLLNPDEMANGTPQGFAERLRHSSSASAFNQLFGRAILNNDKQALHYAGLALAQFQLDDASFHPYSSKFDAWMDGKATLTPQEARGKQLFDDPKSGNCASCHFDNQGANGAHPLFTDYQFEVLGVPRNGELAVNKNPRFFDMGLCGPLRQDQAKQDGYCGMFRTPTLRNVATREVFFHNGKFHDLKTALQFYVQRDTAPQKWYSSVHGKVQKFDDLPADKRANVDTNDEPLTRKRGGTPAWNEQDVDDVIAFLNTLTDRDAMVVAAKK</sequence>
<evidence type="ECO:0000256" key="6">
    <source>
        <dbReference type="ARBA" id="ARBA00023004"/>
    </source>
</evidence>
<reference evidence="9 10" key="1">
    <citation type="submission" date="2015-07" db="EMBL/GenBank/DDBJ databases">
        <title>Draft genome sequence of the Amantichitinum ursilacus IGB-41, a new chitin-degrading bacterium.</title>
        <authorList>
            <person name="Kirstahler P."/>
            <person name="Guenther M."/>
            <person name="Grumaz C."/>
            <person name="Rupp S."/>
            <person name="Zibek S."/>
            <person name="Sohn K."/>
        </authorList>
    </citation>
    <scope>NUCLEOTIDE SEQUENCE [LARGE SCALE GENOMIC DNA]</scope>
    <source>
        <strain evidence="9 10">IGB-41</strain>
    </source>
</reference>
<dbReference type="GO" id="GO:0046872">
    <property type="term" value="F:metal ion binding"/>
    <property type="evidence" value="ECO:0007669"/>
    <property type="project" value="UniProtKB-KW"/>
</dbReference>
<dbReference type="EC" id="1.-.-.-" evidence="9"/>
<comment type="caution">
    <text evidence="9">The sequence shown here is derived from an EMBL/GenBank/DDBJ whole genome shotgun (WGS) entry which is preliminary data.</text>
</comment>
<dbReference type="GO" id="GO:0004130">
    <property type="term" value="F:cytochrome-c peroxidase activity"/>
    <property type="evidence" value="ECO:0007669"/>
    <property type="project" value="TreeGrafter"/>
</dbReference>
<dbReference type="GO" id="GO:0030313">
    <property type="term" value="C:cell envelope"/>
    <property type="evidence" value="ECO:0007669"/>
    <property type="project" value="UniProtKB-SubCell"/>
</dbReference>
<dbReference type="PANTHER" id="PTHR30600:SF10">
    <property type="entry name" value="BLL6722 PROTEIN"/>
    <property type="match status" value="1"/>
</dbReference>
<keyword evidence="5 9" id="KW-0560">Oxidoreductase</keyword>
<evidence type="ECO:0000259" key="8">
    <source>
        <dbReference type="PROSITE" id="PS51007"/>
    </source>
</evidence>
<evidence type="ECO:0000313" key="9">
    <source>
        <dbReference type="EMBL" id="KPC55397.1"/>
    </source>
</evidence>
<evidence type="ECO:0000256" key="2">
    <source>
        <dbReference type="ARBA" id="ARBA00022617"/>
    </source>
</evidence>
<dbReference type="RefSeq" id="WP_169788453.1">
    <property type="nucleotide sequence ID" value="NZ_LAQT01000001.1"/>
</dbReference>
<dbReference type="Gene3D" id="1.10.760.10">
    <property type="entry name" value="Cytochrome c-like domain"/>
    <property type="match status" value="2"/>
</dbReference>
<dbReference type="InterPro" id="IPR004852">
    <property type="entry name" value="Di-haem_cyt_c_peroxidsae"/>
</dbReference>
<protein>
    <submittedName>
        <fullName evidence="9">Methylamine utilization protein MauG</fullName>
        <ecNumber evidence="9">1.-.-.-</ecNumber>
    </submittedName>
</protein>
<dbReference type="InterPro" id="IPR036909">
    <property type="entry name" value="Cyt_c-like_dom_sf"/>
</dbReference>
<evidence type="ECO:0000256" key="7">
    <source>
        <dbReference type="PROSITE-ProRule" id="PRU00433"/>
    </source>
</evidence>
<keyword evidence="2 7" id="KW-0349">Heme</keyword>
<accession>A0A0N0XLQ4</accession>
<feature type="domain" description="Cytochrome c" evidence="8">
    <location>
        <begin position="51"/>
        <end position="193"/>
    </location>
</feature>
<organism evidence="9 10">
    <name type="scientific">Amantichitinum ursilacus</name>
    <dbReference type="NCBI Taxonomy" id="857265"/>
    <lineage>
        <taxon>Bacteria</taxon>
        <taxon>Pseudomonadati</taxon>
        <taxon>Pseudomonadota</taxon>
        <taxon>Betaproteobacteria</taxon>
        <taxon>Neisseriales</taxon>
        <taxon>Chitinibacteraceae</taxon>
        <taxon>Amantichitinum</taxon>
    </lineage>
</organism>
<dbReference type="Proteomes" id="UP000037939">
    <property type="component" value="Unassembled WGS sequence"/>
</dbReference>
<dbReference type="Pfam" id="PF03150">
    <property type="entry name" value="CCP_MauG"/>
    <property type="match status" value="1"/>
</dbReference>
<dbReference type="EMBL" id="LAQT01000001">
    <property type="protein sequence ID" value="KPC55397.1"/>
    <property type="molecule type" value="Genomic_DNA"/>
</dbReference>
<evidence type="ECO:0000256" key="3">
    <source>
        <dbReference type="ARBA" id="ARBA00022723"/>
    </source>
</evidence>
<dbReference type="GO" id="GO:0020037">
    <property type="term" value="F:heme binding"/>
    <property type="evidence" value="ECO:0007669"/>
    <property type="project" value="InterPro"/>
</dbReference>
<keyword evidence="6 7" id="KW-0408">Iron</keyword>
<dbReference type="PROSITE" id="PS51007">
    <property type="entry name" value="CYTC"/>
    <property type="match status" value="2"/>
</dbReference>
<dbReference type="InterPro" id="IPR051395">
    <property type="entry name" value="Cytochrome_c_Peroxidase/MauG"/>
</dbReference>
<dbReference type="SUPFAM" id="SSF46626">
    <property type="entry name" value="Cytochrome c"/>
    <property type="match status" value="2"/>
</dbReference>
<dbReference type="GO" id="GO:0009055">
    <property type="term" value="F:electron transfer activity"/>
    <property type="evidence" value="ECO:0007669"/>
    <property type="project" value="InterPro"/>
</dbReference>
<evidence type="ECO:0000256" key="1">
    <source>
        <dbReference type="ARBA" id="ARBA00004196"/>
    </source>
</evidence>
<dbReference type="AlphaFoldDB" id="A0A0N0XLQ4"/>
<keyword evidence="10" id="KW-1185">Reference proteome</keyword>
<dbReference type="PANTHER" id="PTHR30600">
    <property type="entry name" value="CYTOCHROME C PEROXIDASE-RELATED"/>
    <property type="match status" value="1"/>
</dbReference>